<dbReference type="InterPro" id="IPR002347">
    <property type="entry name" value="SDR_fam"/>
</dbReference>
<evidence type="ECO:0000256" key="1">
    <source>
        <dbReference type="ARBA" id="ARBA00006484"/>
    </source>
</evidence>
<protein>
    <submittedName>
        <fullName evidence="3">SDR family oxidoreductase</fullName>
    </submittedName>
</protein>
<keyword evidence="2" id="KW-0560">Oxidoreductase</keyword>
<dbReference type="PANTHER" id="PTHR43477:SF1">
    <property type="entry name" value="DIHYDROANTICAPSIN 7-DEHYDROGENASE"/>
    <property type="match status" value="1"/>
</dbReference>
<sequence length="251" mass="26419">MEKETGMTRTVLITGAAHGIGAASARMFAESGDDVVVTDIDRDAAATVADEIRAAGGTATGNFLDVSDPEAWQALSRELRAANRPPAVIVNNAFFQVGGAAHEQTEDDWSKQLSVTLSSVYRAMHTFHDTLTEARGSMVNVSSVHGVLAWAEQPAYAAAKGGLISLTRQLSVDYAPHVRVNVVLPGAIQTRQWNHQSSEDRELAGRQATLQRLGTPGEVASVIQFLASDGASYVTGASLLVDGGMTTTLGA</sequence>
<evidence type="ECO:0000313" key="4">
    <source>
        <dbReference type="Proteomes" id="UP001500943"/>
    </source>
</evidence>
<comment type="caution">
    <text evidence="3">The sequence shown here is derived from an EMBL/GenBank/DDBJ whole genome shotgun (WGS) entry which is preliminary data.</text>
</comment>
<dbReference type="Proteomes" id="UP001500943">
    <property type="component" value="Unassembled WGS sequence"/>
</dbReference>
<dbReference type="InterPro" id="IPR020904">
    <property type="entry name" value="Sc_DH/Rdtase_CS"/>
</dbReference>
<dbReference type="EMBL" id="BAAAKW010000053">
    <property type="protein sequence ID" value="GAA1223762.1"/>
    <property type="molecule type" value="Genomic_DNA"/>
</dbReference>
<evidence type="ECO:0000256" key="2">
    <source>
        <dbReference type="ARBA" id="ARBA00023002"/>
    </source>
</evidence>
<dbReference type="PRINTS" id="PR00080">
    <property type="entry name" value="SDRFAMILY"/>
</dbReference>
<dbReference type="PROSITE" id="PS00061">
    <property type="entry name" value="ADH_SHORT"/>
    <property type="match status" value="1"/>
</dbReference>
<comment type="similarity">
    <text evidence="1">Belongs to the short-chain dehydrogenases/reductases (SDR) family.</text>
</comment>
<dbReference type="CDD" id="cd05233">
    <property type="entry name" value="SDR_c"/>
    <property type="match status" value="1"/>
</dbReference>
<proteinExistence type="inferred from homology"/>
<reference evidence="3 4" key="1">
    <citation type="journal article" date="2019" name="Int. J. Syst. Evol. Microbiol.">
        <title>The Global Catalogue of Microorganisms (GCM) 10K type strain sequencing project: providing services to taxonomists for standard genome sequencing and annotation.</title>
        <authorList>
            <consortium name="The Broad Institute Genomics Platform"/>
            <consortium name="The Broad Institute Genome Sequencing Center for Infectious Disease"/>
            <person name="Wu L."/>
            <person name="Ma J."/>
        </authorList>
    </citation>
    <scope>NUCLEOTIDE SEQUENCE [LARGE SCALE GENOMIC DNA]</scope>
    <source>
        <strain evidence="3 4">JCM 12762</strain>
    </source>
</reference>
<name>A0ABN1VXB9_9MICO</name>
<dbReference type="Gene3D" id="3.40.50.720">
    <property type="entry name" value="NAD(P)-binding Rossmann-like Domain"/>
    <property type="match status" value="1"/>
</dbReference>
<dbReference type="PRINTS" id="PR00081">
    <property type="entry name" value="GDHRDH"/>
</dbReference>
<dbReference type="SUPFAM" id="SSF51735">
    <property type="entry name" value="NAD(P)-binding Rossmann-fold domains"/>
    <property type="match status" value="1"/>
</dbReference>
<accession>A0ABN1VXB9</accession>
<evidence type="ECO:0000313" key="3">
    <source>
        <dbReference type="EMBL" id="GAA1223762.1"/>
    </source>
</evidence>
<keyword evidence="4" id="KW-1185">Reference proteome</keyword>
<gene>
    <name evidence="3" type="ORF">GCM10009655_23530</name>
</gene>
<organism evidence="3 4">
    <name type="scientific">Rhodoglobus aureus</name>
    <dbReference type="NCBI Taxonomy" id="191497"/>
    <lineage>
        <taxon>Bacteria</taxon>
        <taxon>Bacillati</taxon>
        <taxon>Actinomycetota</taxon>
        <taxon>Actinomycetes</taxon>
        <taxon>Micrococcales</taxon>
        <taxon>Microbacteriaceae</taxon>
        <taxon>Rhodoglobus</taxon>
    </lineage>
</organism>
<dbReference type="InterPro" id="IPR036291">
    <property type="entry name" value="NAD(P)-bd_dom_sf"/>
</dbReference>
<dbReference type="PANTHER" id="PTHR43477">
    <property type="entry name" value="DIHYDROANTICAPSIN 7-DEHYDROGENASE"/>
    <property type="match status" value="1"/>
</dbReference>
<dbReference type="Pfam" id="PF13561">
    <property type="entry name" value="adh_short_C2"/>
    <property type="match status" value="1"/>
</dbReference>
<dbReference type="InterPro" id="IPR051122">
    <property type="entry name" value="SDR_DHRS6-like"/>
</dbReference>